<evidence type="ECO:0000313" key="1">
    <source>
        <dbReference type="EMBL" id="KAI4869178.1"/>
    </source>
</evidence>
<organism evidence="1 2">
    <name type="scientific">Hypoxylon rubiginosum</name>
    <dbReference type="NCBI Taxonomy" id="110542"/>
    <lineage>
        <taxon>Eukaryota</taxon>
        <taxon>Fungi</taxon>
        <taxon>Dikarya</taxon>
        <taxon>Ascomycota</taxon>
        <taxon>Pezizomycotina</taxon>
        <taxon>Sordariomycetes</taxon>
        <taxon>Xylariomycetidae</taxon>
        <taxon>Xylariales</taxon>
        <taxon>Hypoxylaceae</taxon>
        <taxon>Hypoxylon</taxon>
    </lineage>
</organism>
<comment type="caution">
    <text evidence="1">The sequence shown here is derived from an EMBL/GenBank/DDBJ whole genome shotgun (WGS) entry which is preliminary data.</text>
</comment>
<name>A0ACB9ZC85_9PEZI</name>
<dbReference type="EMBL" id="MU393432">
    <property type="protein sequence ID" value="KAI4869178.1"/>
    <property type="molecule type" value="Genomic_DNA"/>
</dbReference>
<accession>A0ACB9ZC85</accession>
<reference evidence="1 2" key="1">
    <citation type="journal article" date="2022" name="New Phytol.">
        <title>Ecological generalism drives hyperdiversity of secondary metabolite gene clusters in xylarialean endophytes.</title>
        <authorList>
            <person name="Franco M.E.E."/>
            <person name="Wisecaver J.H."/>
            <person name="Arnold A.E."/>
            <person name="Ju Y.M."/>
            <person name="Slot J.C."/>
            <person name="Ahrendt S."/>
            <person name="Moore L.P."/>
            <person name="Eastman K.E."/>
            <person name="Scott K."/>
            <person name="Konkel Z."/>
            <person name="Mondo S.J."/>
            <person name="Kuo A."/>
            <person name="Hayes R.D."/>
            <person name="Haridas S."/>
            <person name="Andreopoulos B."/>
            <person name="Riley R."/>
            <person name="LaButti K."/>
            <person name="Pangilinan J."/>
            <person name="Lipzen A."/>
            <person name="Amirebrahimi M."/>
            <person name="Yan J."/>
            <person name="Adam C."/>
            <person name="Keymanesh K."/>
            <person name="Ng V."/>
            <person name="Louie K."/>
            <person name="Northen T."/>
            <person name="Drula E."/>
            <person name="Henrissat B."/>
            <person name="Hsieh H.M."/>
            <person name="Youens-Clark K."/>
            <person name="Lutzoni F."/>
            <person name="Miadlikowska J."/>
            <person name="Eastwood D.C."/>
            <person name="Hamelin R.C."/>
            <person name="Grigoriev I.V."/>
            <person name="U'Ren J.M."/>
        </authorList>
    </citation>
    <scope>NUCLEOTIDE SEQUENCE [LARGE SCALE GENOMIC DNA]</scope>
    <source>
        <strain evidence="1 2">CBS 119005</strain>
    </source>
</reference>
<evidence type="ECO:0000313" key="2">
    <source>
        <dbReference type="Proteomes" id="UP001497700"/>
    </source>
</evidence>
<dbReference type="Proteomes" id="UP001497700">
    <property type="component" value="Unassembled WGS sequence"/>
</dbReference>
<sequence>MIGNMFLIIALLALGLLTVVTAWLRTPRTKKDTSLKKISQTLQPELRIEPLPGFDWETTEPLQFRPFKPIYHITMALKSTTPSDLIAIDRNYLPRIRERQVTMTKHANHALGCLPCGIEAVQEVYAYLLTEYLPARYPTIFSRDDKSFHNRVTGISLPLLPPEDPIAALRSLGETVEDDMFFLRETEEGHQCIAFLCCCPSGFDPAAKIGKLLKDIHGPVPSYDKIGPSMERYFSRLEVGKSACRVNWSVTTDSELFNVSGNHVNEGDHVEEDIEIDIDKAQVRMELQTMTRMPKTRAILFSFKTYLCPVKEIKAEGLGVDLANAIEGLRKGNAPGMWVYKGPIRWAKGVCEYLRS</sequence>
<keyword evidence="2" id="KW-1185">Reference proteome</keyword>
<protein>
    <submittedName>
        <fullName evidence="1">Uncharacterized protein</fullName>
    </submittedName>
</protein>
<gene>
    <name evidence="1" type="ORF">F4820DRAFT_43906</name>
</gene>
<proteinExistence type="predicted"/>